<protein>
    <submittedName>
        <fullName evidence="2">DUF222 domain-containing protein</fullName>
    </submittedName>
</protein>
<gene>
    <name evidence="2" type="ORF">FK219_000385</name>
</gene>
<keyword evidence="3" id="KW-1185">Reference proteome</keyword>
<dbReference type="RefSeq" id="WP_152581920.1">
    <property type="nucleotide sequence ID" value="NZ_VIKT02000001.1"/>
</dbReference>
<accession>A0A9E5MJR8</accession>
<name>A0A9E5MJR8_9MICO</name>
<organism evidence="2 3">
    <name type="scientific">Microcella pacifica</name>
    <dbReference type="NCBI Taxonomy" id="2591847"/>
    <lineage>
        <taxon>Bacteria</taxon>
        <taxon>Bacillati</taxon>
        <taxon>Actinomycetota</taxon>
        <taxon>Actinomycetes</taxon>
        <taxon>Micrococcales</taxon>
        <taxon>Microbacteriaceae</taxon>
        <taxon>Microcella</taxon>
    </lineage>
</organism>
<dbReference type="EMBL" id="VIKT02000001">
    <property type="protein sequence ID" value="NHF61711.1"/>
    <property type="molecule type" value="Genomic_DNA"/>
</dbReference>
<dbReference type="InterPro" id="IPR003615">
    <property type="entry name" value="HNH_nuc"/>
</dbReference>
<dbReference type="SMART" id="SM00507">
    <property type="entry name" value="HNHc"/>
    <property type="match status" value="1"/>
</dbReference>
<evidence type="ECO:0000259" key="1">
    <source>
        <dbReference type="SMART" id="SM00507"/>
    </source>
</evidence>
<dbReference type="Pfam" id="PF02720">
    <property type="entry name" value="DUF222"/>
    <property type="match status" value="1"/>
</dbReference>
<proteinExistence type="predicted"/>
<dbReference type="CDD" id="cd00085">
    <property type="entry name" value="HNHc"/>
    <property type="match status" value="1"/>
</dbReference>
<dbReference type="OrthoDB" id="5177627at2"/>
<dbReference type="Proteomes" id="UP000818266">
    <property type="component" value="Unassembled WGS sequence"/>
</dbReference>
<dbReference type="AlphaFoldDB" id="A0A9E5MJR8"/>
<dbReference type="InterPro" id="IPR003870">
    <property type="entry name" value="DUF222"/>
</dbReference>
<evidence type="ECO:0000313" key="2">
    <source>
        <dbReference type="EMBL" id="NHF61711.1"/>
    </source>
</evidence>
<comment type="caution">
    <text evidence="2">The sequence shown here is derived from an EMBL/GenBank/DDBJ whole genome shotgun (WGS) entry which is preliminary data.</text>
</comment>
<feature type="domain" description="HNH nuclease" evidence="1">
    <location>
        <begin position="379"/>
        <end position="432"/>
    </location>
</feature>
<reference evidence="2 3" key="1">
    <citation type="submission" date="2020-03" db="EMBL/GenBank/DDBJ databases">
        <title>Chryseoglobus sp. isolated from a deep-sea seamount.</title>
        <authorList>
            <person name="Zhang D.-C."/>
        </authorList>
    </citation>
    <scope>NUCLEOTIDE SEQUENCE [LARGE SCALE GENOMIC DNA]</scope>
    <source>
        <strain evidence="2 3">KN1116</strain>
    </source>
</reference>
<evidence type="ECO:0000313" key="3">
    <source>
        <dbReference type="Proteomes" id="UP000818266"/>
    </source>
</evidence>
<sequence length="487" mass="52708">MTFPAPLEHFTALVAELERAPLDAAALRALGDEDLLAVTELGAKAHRLLDARTALFAGELARRSRPELAHDGLAQRSGHRTVEELVRVTTGESRRDAVAAVNTGRLLVAPDSSAGREAGTDDLPVVAPYLTAALQALRAGSISIGALDVIRGAFDGIDESVAPDALRSAVARVVEAAAHLDVDRLLRLARHAREELDTAALVDRERAQRDARSFRLWTLPDGMTRATWMLDPESAAQVRELVERATTPKRRGVHFVETVGARNDADAEKAARIAEDERTPEQYTSDALVHLLAAGADADSSMILGTGAPQVRVLVTAADLARGEGAGSLEPATGSPEGTVVALPTVQRLLCGGVQTPILIGSTGQPLDVGRSQRLFTARQRVALAARDGGCRWPGCERPPSWCEAHHIDEWERDHGRTDVDVGILLCRHHHLLLHDHGWRITRVGRSREYELVPPATVDPQQRPRPMPSRSKEWQRALGGVSCAREY</sequence>